<dbReference type="Pfam" id="PF21943">
    <property type="entry name" value="TetR_C_46"/>
    <property type="match status" value="1"/>
</dbReference>
<dbReference type="EMBL" id="JAUZMZ010000042">
    <property type="protein sequence ID" value="MEE2032375.1"/>
    <property type="molecule type" value="Genomic_DNA"/>
</dbReference>
<evidence type="ECO:0000256" key="4">
    <source>
        <dbReference type="PROSITE-ProRule" id="PRU00335"/>
    </source>
</evidence>
<keyword evidence="1" id="KW-0805">Transcription regulation</keyword>
<dbReference type="RefSeq" id="WP_330151795.1">
    <property type="nucleotide sequence ID" value="NZ_JAUZMZ010000042.1"/>
</dbReference>
<keyword evidence="7" id="KW-1185">Reference proteome</keyword>
<feature type="domain" description="HTH tetR-type" evidence="5">
    <location>
        <begin position="17"/>
        <end position="77"/>
    </location>
</feature>
<organism evidence="6 7">
    <name type="scientific">Rhodococcus chondri</name>
    <dbReference type="NCBI Taxonomy" id="3065941"/>
    <lineage>
        <taxon>Bacteria</taxon>
        <taxon>Bacillati</taxon>
        <taxon>Actinomycetota</taxon>
        <taxon>Actinomycetes</taxon>
        <taxon>Mycobacteriales</taxon>
        <taxon>Nocardiaceae</taxon>
        <taxon>Rhodococcus</taxon>
    </lineage>
</organism>
<evidence type="ECO:0000256" key="2">
    <source>
        <dbReference type="ARBA" id="ARBA00023125"/>
    </source>
</evidence>
<accession>A0ABU7JQR4</accession>
<comment type="caution">
    <text evidence="6">The sequence shown here is derived from an EMBL/GenBank/DDBJ whole genome shotgun (WGS) entry which is preliminary data.</text>
</comment>
<evidence type="ECO:0000313" key="6">
    <source>
        <dbReference type="EMBL" id="MEE2032375.1"/>
    </source>
</evidence>
<dbReference type="PROSITE" id="PS50977">
    <property type="entry name" value="HTH_TETR_2"/>
    <property type="match status" value="1"/>
</dbReference>
<dbReference type="InterPro" id="IPR050692">
    <property type="entry name" value="HTH_transcr_repressor_FabR"/>
</dbReference>
<reference evidence="6 7" key="1">
    <citation type="submission" date="2023-08" db="EMBL/GenBank/DDBJ databases">
        <authorList>
            <person name="Girao M."/>
            <person name="Carvalho M.F."/>
        </authorList>
    </citation>
    <scope>NUCLEOTIDE SEQUENCE [LARGE SCALE GENOMIC DNA]</scope>
    <source>
        <strain evidence="6 7">CC-R104</strain>
    </source>
</reference>
<evidence type="ECO:0000256" key="3">
    <source>
        <dbReference type="ARBA" id="ARBA00023163"/>
    </source>
</evidence>
<dbReference type="PANTHER" id="PTHR47752:SF1">
    <property type="entry name" value="HTH-TYPE TRANSCRIPTIONAL REPRESSOR FABR"/>
    <property type="match status" value="1"/>
</dbReference>
<dbReference type="InterPro" id="IPR054129">
    <property type="entry name" value="DesT_TetR_C"/>
</dbReference>
<feature type="DNA-binding region" description="H-T-H motif" evidence="4">
    <location>
        <begin position="40"/>
        <end position="59"/>
    </location>
</feature>
<gene>
    <name evidence="6" type="ORF">Q8814_09680</name>
</gene>
<dbReference type="InterPro" id="IPR009057">
    <property type="entry name" value="Homeodomain-like_sf"/>
</dbReference>
<keyword evidence="2 4" id="KW-0238">DNA-binding</keyword>
<protein>
    <submittedName>
        <fullName evidence="6">TetR family transcriptional regulator</fullName>
    </submittedName>
</protein>
<dbReference type="Gene3D" id="1.10.10.60">
    <property type="entry name" value="Homeodomain-like"/>
    <property type="match status" value="1"/>
</dbReference>
<dbReference type="InterPro" id="IPR001647">
    <property type="entry name" value="HTH_TetR"/>
</dbReference>
<dbReference type="PANTHER" id="PTHR47752">
    <property type="entry name" value="HTH-TYPE TRANSCRIPTIONAL REPRESSOR FABR"/>
    <property type="match status" value="1"/>
</dbReference>
<dbReference type="Proteomes" id="UP001331936">
    <property type="component" value="Unassembled WGS sequence"/>
</dbReference>
<evidence type="ECO:0000256" key="1">
    <source>
        <dbReference type="ARBA" id="ARBA00023015"/>
    </source>
</evidence>
<dbReference type="Pfam" id="PF00440">
    <property type="entry name" value="TetR_N"/>
    <property type="match status" value="1"/>
</dbReference>
<keyword evidence="3" id="KW-0804">Transcription</keyword>
<evidence type="ECO:0000313" key="7">
    <source>
        <dbReference type="Proteomes" id="UP001331936"/>
    </source>
</evidence>
<evidence type="ECO:0000259" key="5">
    <source>
        <dbReference type="PROSITE" id="PS50977"/>
    </source>
</evidence>
<dbReference type="Gene3D" id="1.10.357.10">
    <property type="entry name" value="Tetracycline Repressor, domain 2"/>
    <property type="match status" value="1"/>
</dbReference>
<sequence>MSVAPAPEPTTRAARKERTRQTLLDTALELSGDRSFAGISLREVTRQAGIVPTAFYRHFGSMEELGVALAADTMRVLRGLLRDARRNPGPANARDSLAVLVREVRAHERAFRFLARERYGGQPTVAHAITTELRLLTSELAVDLARTPGLSDWDVDDLEMAADLLVTAVLEVVLELLAVDRPGGAAEAEVVARGEKQMRLIMLGMAAWKPRRA</sequence>
<name>A0ABU7JQR4_9NOCA</name>
<proteinExistence type="predicted"/>
<dbReference type="SUPFAM" id="SSF46689">
    <property type="entry name" value="Homeodomain-like"/>
    <property type="match status" value="1"/>
</dbReference>